<protein>
    <recommendedName>
        <fullName evidence="2">ABC1 atypical kinase-like domain-containing protein</fullName>
    </recommendedName>
</protein>
<accession>A0AAD3DGF0</accession>
<feature type="non-terminal residue" evidence="3">
    <location>
        <position position="560"/>
    </location>
</feature>
<comment type="caution">
    <text evidence="3">The sequence shown here is derived from an EMBL/GenBank/DDBJ whole genome shotgun (WGS) entry which is preliminary data.</text>
</comment>
<evidence type="ECO:0000313" key="3">
    <source>
        <dbReference type="EMBL" id="GFR41354.1"/>
    </source>
</evidence>
<dbReference type="PANTHER" id="PTHR43173:SF19">
    <property type="entry name" value="AARF DOMAIN-CONTAINING PROTEIN KINASE 1"/>
    <property type="match status" value="1"/>
</dbReference>
<dbReference type="InterPro" id="IPR045307">
    <property type="entry name" value="ADCK1_dom"/>
</dbReference>
<comment type="similarity">
    <text evidence="1">Belongs to the protein kinase superfamily. ADCK protein kinase family.</text>
</comment>
<dbReference type="GO" id="GO:0007005">
    <property type="term" value="P:mitochondrion organization"/>
    <property type="evidence" value="ECO:0007669"/>
    <property type="project" value="TreeGrafter"/>
</dbReference>
<feature type="domain" description="ABC1 atypical kinase-like" evidence="2">
    <location>
        <begin position="148"/>
        <end position="400"/>
    </location>
</feature>
<dbReference type="InterPro" id="IPR011009">
    <property type="entry name" value="Kinase-like_dom_sf"/>
</dbReference>
<keyword evidence="4" id="KW-1185">Reference proteome</keyword>
<proteinExistence type="inferred from homology"/>
<dbReference type="SUPFAM" id="SSF56112">
    <property type="entry name" value="Protein kinase-like (PK-like)"/>
    <property type="match status" value="1"/>
</dbReference>
<name>A0AAD3DGF0_9CHLO</name>
<dbReference type="AlphaFoldDB" id="A0AAD3DGF0"/>
<dbReference type="GO" id="GO:0005743">
    <property type="term" value="C:mitochondrial inner membrane"/>
    <property type="evidence" value="ECO:0007669"/>
    <property type="project" value="TreeGrafter"/>
</dbReference>
<reference evidence="3 4" key="1">
    <citation type="journal article" date="2021" name="Sci. Rep.">
        <title>Genome sequencing of the multicellular alga Astrephomene provides insights into convergent evolution of germ-soma differentiation.</title>
        <authorList>
            <person name="Yamashita S."/>
            <person name="Yamamoto K."/>
            <person name="Matsuzaki R."/>
            <person name="Suzuki S."/>
            <person name="Yamaguchi H."/>
            <person name="Hirooka S."/>
            <person name="Minakuchi Y."/>
            <person name="Miyagishima S."/>
            <person name="Kawachi M."/>
            <person name="Toyoda A."/>
            <person name="Nozaki H."/>
        </authorList>
    </citation>
    <scope>NUCLEOTIDE SEQUENCE [LARGE SCALE GENOMIC DNA]</scope>
    <source>
        <strain evidence="3 4">NIES-4017</strain>
    </source>
</reference>
<dbReference type="Proteomes" id="UP001054857">
    <property type="component" value="Unassembled WGS sequence"/>
</dbReference>
<dbReference type="EMBL" id="BMAR01000001">
    <property type="protein sequence ID" value="GFR41354.1"/>
    <property type="molecule type" value="Genomic_DNA"/>
</dbReference>
<evidence type="ECO:0000313" key="4">
    <source>
        <dbReference type="Proteomes" id="UP001054857"/>
    </source>
</evidence>
<sequence>MLSPLRRLLPAGYKGFAYRSQSTAATASISKERWFITLTRRLAIGGVLAYAYFDPSPEDLTTAYLTPIRLARDVYTAAAIVADYKYSLSSVSGEAREAALHGCHQRGAERLLALCFANGGVYTKLGQHIGQLDHLLPEEYVETMRTNLLDRCPVSPPEEVRRTFMHDLGAPPERLFAYFNETPIASASLAQVHEARDHSGRRLAVKVQHAGLRESCAADVATVAALVAAARLVFPDFDYTWLVDEMRENLPKELDFCHEAANAERCRANLKLSAQRGAWFASRVHIPEVDYRLTSERILTMEFVEGMGVTDVAALRAAGLDPRQVSLLVAETFSDMIFTHGYVHCDPHAANMMVRKVNGSAQLVLLDHGLYKSITDSFRLEYAALWRSLIFADHEGIRRHSAAMNAGDAYPIFACMLTQKSWDQILEARSDHLHIQRSPQQRETAQHYMALYGREISELLSRMPRPLLLLLKTNDCLRSVDHALGSEVNTFVITARECSAALARERLKGAPGPLVRLAVAWERLQVEARMLAFEAIVWYSGVKARVRRIRKRSAEQDEEG</sequence>
<gene>
    <name evidence="3" type="ORF">Agub_g2037</name>
</gene>
<organism evidence="3 4">
    <name type="scientific">Astrephomene gubernaculifera</name>
    <dbReference type="NCBI Taxonomy" id="47775"/>
    <lineage>
        <taxon>Eukaryota</taxon>
        <taxon>Viridiplantae</taxon>
        <taxon>Chlorophyta</taxon>
        <taxon>core chlorophytes</taxon>
        <taxon>Chlorophyceae</taxon>
        <taxon>CS clade</taxon>
        <taxon>Chlamydomonadales</taxon>
        <taxon>Astrephomenaceae</taxon>
        <taxon>Astrephomene</taxon>
    </lineage>
</organism>
<evidence type="ECO:0000256" key="1">
    <source>
        <dbReference type="ARBA" id="ARBA00009670"/>
    </source>
</evidence>
<dbReference type="InterPro" id="IPR004147">
    <property type="entry name" value="ABC1_dom"/>
</dbReference>
<dbReference type="InterPro" id="IPR051130">
    <property type="entry name" value="Mito_struct-func_regulator"/>
</dbReference>
<dbReference type="CDD" id="cd13969">
    <property type="entry name" value="ADCK1-like"/>
    <property type="match status" value="1"/>
</dbReference>
<dbReference type="GO" id="GO:0055088">
    <property type="term" value="P:lipid homeostasis"/>
    <property type="evidence" value="ECO:0007669"/>
    <property type="project" value="TreeGrafter"/>
</dbReference>
<dbReference type="Pfam" id="PF03109">
    <property type="entry name" value="ABC1"/>
    <property type="match status" value="1"/>
</dbReference>
<dbReference type="PANTHER" id="PTHR43173">
    <property type="entry name" value="ABC1 FAMILY PROTEIN"/>
    <property type="match status" value="1"/>
</dbReference>
<evidence type="ECO:0000259" key="2">
    <source>
        <dbReference type="Pfam" id="PF03109"/>
    </source>
</evidence>